<dbReference type="InterPro" id="IPR012999">
    <property type="entry name" value="Pyr_OxRdtase_I_AS"/>
</dbReference>
<proteinExistence type="inferred from homology"/>
<gene>
    <name evidence="15" type="ORF">TR112787</name>
</gene>
<dbReference type="InterPro" id="IPR023753">
    <property type="entry name" value="FAD/NAD-binding_dom"/>
</dbReference>
<keyword evidence="6" id="KW-0521">NADP</keyword>
<evidence type="ECO:0000259" key="14">
    <source>
        <dbReference type="Pfam" id="PF07992"/>
    </source>
</evidence>
<dbReference type="Pfam" id="PF00462">
    <property type="entry name" value="Glutaredoxin"/>
    <property type="match status" value="1"/>
</dbReference>
<keyword evidence="7" id="KW-0712">Selenocysteine</keyword>
<evidence type="ECO:0000256" key="7">
    <source>
        <dbReference type="ARBA" id="ARBA00022933"/>
    </source>
</evidence>
<evidence type="ECO:0000256" key="10">
    <source>
        <dbReference type="ARBA" id="ARBA00023284"/>
    </source>
</evidence>
<keyword evidence="5 11" id="KW-0274">FAD</keyword>
<dbReference type="CDD" id="cd03419">
    <property type="entry name" value="GRX_GRXh_1_2_like"/>
    <property type="match status" value="1"/>
</dbReference>
<dbReference type="PRINTS" id="PR00368">
    <property type="entry name" value="FADPNR"/>
</dbReference>
<dbReference type="GO" id="GO:0034599">
    <property type="term" value="P:cellular response to oxidative stress"/>
    <property type="evidence" value="ECO:0007669"/>
    <property type="project" value="TreeGrafter"/>
</dbReference>
<dbReference type="GO" id="GO:0005739">
    <property type="term" value="C:mitochondrion"/>
    <property type="evidence" value="ECO:0007669"/>
    <property type="project" value="TreeGrafter"/>
</dbReference>
<dbReference type="SUPFAM" id="SSF52833">
    <property type="entry name" value="Thioredoxin-like"/>
    <property type="match status" value="1"/>
</dbReference>
<evidence type="ECO:0000256" key="5">
    <source>
        <dbReference type="ARBA" id="ARBA00022827"/>
    </source>
</evidence>
<evidence type="ECO:0000256" key="6">
    <source>
        <dbReference type="ARBA" id="ARBA00022857"/>
    </source>
</evidence>
<dbReference type="Pfam" id="PF02852">
    <property type="entry name" value="Pyr_redox_dim"/>
    <property type="match status" value="1"/>
</dbReference>
<evidence type="ECO:0000256" key="1">
    <source>
        <dbReference type="ARBA" id="ARBA00001974"/>
    </source>
</evidence>
<dbReference type="EMBL" id="GEEE01020578">
    <property type="protein sequence ID" value="JAP42647.1"/>
    <property type="molecule type" value="Transcribed_RNA"/>
</dbReference>
<name>A0A0X3NYK5_SCHSO</name>
<dbReference type="InterPro" id="IPR036249">
    <property type="entry name" value="Thioredoxin-like_sf"/>
</dbReference>
<dbReference type="EC" id="1.8.1.9" evidence="3"/>
<evidence type="ECO:0000256" key="8">
    <source>
        <dbReference type="ARBA" id="ARBA00023002"/>
    </source>
</evidence>
<protein>
    <recommendedName>
        <fullName evidence="3">thioredoxin-disulfide reductase (NADPH)</fullName>
        <ecNumber evidence="3">1.8.1.9</ecNumber>
    </recommendedName>
</protein>
<dbReference type="GO" id="GO:0006749">
    <property type="term" value="P:glutathione metabolic process"/>
    <property type="evidence" value="ECO:0007669"/>
    <property type="project" value="TreeGrafter"/>
</dbReference>
<dbReference type="Gene3D" id="3.40.30.10">
    <property type="entry name" value="Glutaredoxin"/>
    <property type="match status" value="1"/>
</dbReference>
<evidence type="ECO:0000256" key="4">
    <source>
        <dbReference type="ARBA" id="ARBA00022630"/>
    </source>
</evidence>
<evidence type="ECO:0000259" key="12">
    <source>
        <dbReference type="Pfam" id="PF00462"/>
    </source>
</evidence>
<dbReference type="PANTHER" id="PTHR42737">
    <property type="entry name" value="GLUTATHIONE REDUCTASE"/>
    <property type="match status" value="1"/>
</dbReference>
<dbReference type="AlphaFoldDB" id="A0A0X3NYK5"/>
<dbReference type="InterPro" id="IPR004099">
    <property type="entry name" value="Pyr_nucl-diS_OxRdtase_dimer"/>
</dbReference>
<dbReference type="Gene3D" id="3.50.50.60">
    <property type="entry name" value="FAD/NAD(P)-binding domain"/>
    <property type="match status" value="2"/>
</dbReference>
<dbReference type="Pfam" id="PF07992">
    <property type="entry name" value="Pyr_redox_2"/>
    <property type="match status" value="1"/>
</dbReference>
<dbReference type="GO" id="GO:0004362">
    <property type="term" value="F:glutathione-disulfide reductase (NADPH) activity"/>
    <property type="evidence" value="ECO:0007669"/>
    <property type="project" value="TreeGrafter"/>
</dbReference>
<dbReference type="GO" id="GO:0005829">
    <property type="term" value="C:cytosol"/>
    <property type="evidence" value="ECO:0007669"/>
    <property type="project" value="TreeGrafter"/>
</dbReference>
<feature type="domain" description="Pyridine nucleotide-disulphide oxidoreductase dimerisation" evidence="13">
    <location>
        <begin position="501"/>
        <end position="612"/>
    </location>
</feature>
<keyword evidence="4 11" id="KW-0285">Flavoprotein</keyword>
<feature type="domain" description="Glutaredoxin" evidence="12">
    <location>
        <begin position="52"/>
        <end position="114"/>
    </location>
</feature>
<evidence type="ECO:0000259" key="13">
    <source>
        <dbReference type="Pfam" id="PF02852"/>
    </source>
</evidence>
<keyword evidence="10 11" id="KW-0676">Redox-active center</keyword>
<evidence type="ECO:0000256" key="2">
    <source>
        <dbReference type="ARBA" id="ARBA00007532"/>
    </source>
</evidence>
<dbReference type="FunFam" id="3.50.50.60:FF:000190">
    <property type="entry name" value="Thioredoxin reductase"/>
    <property type="match status" value="1"/>
</dbReference>
<evidence type="ECO:0000256" key="3">
    <source>
        <dbReference type="ARBA" id="ARBA00012610"/>
    </source>
</evidence>
<feature type="domain" description="FAD/NAD(P)-binding" evidence="14">
    <location>
        <begin position="139"/>
        <end position="481"/>
    </location>
</feature>
<evidence type="ECO:0000256" key="11">
    <source>
        <dbReference type="RuleBase" id="RU003691"/>
    </source>
</evidence>
<dbReference type="Gene3D" id="3.30.390.30">
    <property type="match status" value="1"/>
</dbReference>
<dbReference type="NCBIfam" id="TIGR01438">
    <property type="entry name" value="TGR"/>
    <property type="match status" value="1"/>
</dbReference>
<dbReference type="GO" id="GO:0004791">
    <property type="term" value="F:thioredoxin-disulfide reductase (NADPH) activity"/>
    <property type="evidence" value="ECO:0007669"/>
    <property type="project" value="UniProtKB-EC"/>
</dbReference>
<evidence type="ECO:0000313" key="15">
    <source>
        <dbReference type="EMBL" id="JAP42647.1"/>
    </source>
</evidence>
<reference evidence="15" key="1">
    <citation type="submission" date="2016-01" db="EMBL/GenBank/DDBJ databases">
        <title>Reference transcriptome for the parasite Schistocephalus solidus: insights into the molecular evolution of parasitism.</title>
        <authorList>
            <person name="Hebert F.O."/>
            <person name="Grambauer S."/>
            <person name="Barber I."/>
            <person name="Landry C.R."/>
            <person name="Aubin-Horth N."/>
        </authorList>
    </citation>
    <scope>NUCLEOTIDE SEQUENCE</scope>
</reference>
<dbReference type="SUPFAM" id="SSF55424">
    <property type="entry name" value="FAD/NAD-linked reductases, dimerisation (C-terminal) domain"/>
    <property type="match status" value="1"/>
</dbReference>
<dbReference type="PROSITE" id="PS00076">
    <property type="entry name" value="PYRIDINE_REDOX_1"/>
    <property type="match status" value="1"/>
</dbReference>
<keyword evidence="8 11" id="KW-0560">Oxidoreductase</keyword>
<keyword evidence="9" id="KW-1015">Disulfide bond</keyword>
<dbReference type="PRINTS" id="PR00411">
    <property type="entry name" value="PNDRDTASEI"/>
</dbReference>
<comment type="cofactor">
    <cofactor evidence="1">
        <name>FAD</name>
        <dbReference type="ChEBI" id="CHEBI:57692"/>
    </cofactor>
</comment>
<dbReference type="InterPro" id="IPR036188">
    <property type="entry name" value="FAD/NAD-bd_sf"/>
</dbReference>
<dbReference type="PANTHER" id="PTHR42737:SF8">
    <property type="entry name" value="THIOREDOXIN-DISULFIDE REDUCTASE"/>
    <property type="match status" value="1"/>
</dbReference>
<dbReference type="PROSITE" id="PS51354">
    <property type="entry name" value="GLUTAREDOXIN_2"/>
    <property type="match status" value="1"/>
</dbReference>
<organism evidence="15">
    <name type="scientific">Schistocephalus solidus</name>
    <name type="common">Tapeworm</name>
    <dbReference type="NCBI Taxonomy" id="70667"/>
    <lineage>
        <taxon>Eukaryota</taxon>
        <taxon>Metazoa</taxon>
        <taxon>Spiralia</taxon>
        <taxon>Lophotrochozoa</taxon>
        <taxon>Platyhelminthes</taxon>
        <taxon>Cestoda</taxon>
        <taxon>Eucestoda</taxon>
        <taxon>Diphyllobothriidea</taxon>
        <taxon>Diphyllobothriidae</taxon>
        <taxon>Schistocephalus</taxon>
    </lineage>
</organism>
<accession>A0A0X3NYK5</accession>
<dbReference type="InterPro" id="IPR016156">
    <property type="entry name" value="FAD/NAD-linked_Rdtase_dimer_sf"/>
</dbReference>
<dbReference type="FunFam" id="3.30.390.30:FF:000004">
    <property type="entry name" value="Thioredoxin reductase 1, cytoplasmic"/>
    <property type="match status" value="1"/>
</dbReference>
<dbReference type="GO" id="GO:0045454">
    <property type="term" value="P:cell redox homeostasis"/>
    <property type="evidence" value="ECO:0007669"/>
    <property type="project" value="InterPro"/>
</dbReference>
<dbReference type="InterPro" id="IPR002109">
    <property type="entry name" value="Glutaredoxin"/>
</dbReference>
<dbReference type="SUPFAM" id="SSF51905">
    <property type="entry name" value="FAD/NAD(P)-binding domain"/>
    <property type="match status" value="1"/>
</dbReference>
<evidence type="ECO:0000256" key="9">
    <source>
        <dbReference type="ARBA" id="ARBA00023157"/>
    </source>
</evidence>
<dbReference type="InterPro" id="IPR046952">
    <property type="entry name" value="GSHR/TRXR-like"/>
</dbReference>
<dbReference type="GO" id="GO:0050660">
    <property type="term" value="F:flavin adenine dinucleotide binding"/>
    <property type="evidence" value="ECO:0007669"/>
    <property type="project" value="InterPro"/>
</dbReference>
<comment type="similarity">
    <text evidence="2 11">Belongs to the class-I pyridine nucleotide-disulfide oxidoreductase family.</text>
</comment>
<sequence>MMRILNHNWLTRATAPLSALTSFFTWKQTPAMVAADPELVAKLRNKIENAAVLVFAKSTCPFCIKVKERFTGLKIPFSSLELDHKENQSSLQSALKEISGVHTVPQVFFRGKFIGGCSNVEEIPDDELLAMSQKMEYDYDLLVIGGGSGGLALAKESARLGAKVALLDYVNPTPKGTIWGLGGTCVNVGCIPKKLMHQAALLHHALEDAKAFGWNVPDNLNHDWESMISGIQDHIHSLNFGYRSVLMSTKVTYLNALGELIDPHTVKTTTKTGVIKNITARTIALATGERPRYPSIPGAKEFGITSDDLFSLSYKPKKALFVGASYVSLECAGFLHSIGVDVTVMVRSIFLRGFDQQMAEMIGGHMEKSGIRILRPCIPTGIKKKEPVGGENNELDQYEVSGVFQDHTKRLFVEDFDTVVFAIGRDPCTNSMGLSNVGVKVTGSRYVETDEEERTNVPNIYAVGDINARGLKLTPVAIQAGKNLARRLYAADDVLTEYDNIPTTVFTPLEYGSIGLSEEKAIEKYTAEKIRVYHSHFQPLEWTVPHRDDNVCYAKLICLKSPGEPIVGFHVLGPNAGEITQGYAVAMKMGATKADFDRTIGIHPTCSEVFTTLHVTKESGASPKVTGC</sequence>
<dbReference type="InterPro" id="IPR006338">
    <property type="entry name" value="Thioredoxin/glutathione_Rdtase"/>
</dbReference>